<name>A0A096PDU1_FUSPS</name>
<organism evidence="2">
    <name type="scientific">Fusarium pseudograminearum CS3487</name>
    <dbReference type="NCBI Taxonomy" id="1318458"/>
    <lineage>
        <taxon>Eukaryota</taxon>
        <taxon>Fungi</taxon>
        <taxon>Dikarya</taxon>
        <taxon>Ascomycota</taxon>
        <taxon>Pezizomycotina</taxon>
        <taxon>Sordariomycetes</taxon>
        <taxon>Hypocreomycetidae</taxon>
        <taxon>Hypocreales</taxon>
        <taxon>Nectriaceae</taxon>
        <taxon>Fusarium</taxon>
    </lineage>
</organism>
<comment type="caution">
    <text evidence="2">The sequence shown here is derived from an EMBL/GenBank/DDBJ whole genome shotgun (WGS) entry which is preliminary data.</text>
</comment>
<protein>
    <submittedName>
        <fullName evidence="2">WGS project CBME000000000 data, contig CS3487_c001262</fullName>
    </submittedName>
</protein>
<dbReference type="EMBL" id="CBME010001256">
    <property type="protein sequence ID" value="CEG02927.1"/>
    <property type="molecule type" value="Genomic_DNA"/>
</dbReference>
<gene>
    <name evidence="2" type="ORF">BN848_0081090</name>
</gene>
<dbReference type="AlphaFoldDB" id="A0A096PDU1"/>
<evidence type="ECO:0000256" key="1">
    <source>
        <dbReference type="SAM" id="MobiDB-lite"/>
    </source>
</evidence>
<feature type="region of interest" description="Disordered" evidence="1">
    <location>
        <begin position="1"/>
        <end position="26"/>
    </location>
</feature>
<reference evidence="2" key="1">
    <citation type="submission" date="2013-05" db="EMBL/GenBank/DDBJ databases">
        <title>Draft genome sequences of six wheat associated Fusarium spp. isolates.</title>
        <authorList>
            <person name="Moolhuijzen P.M."/>
            <person name="Manners J.M."/>
            <person name="Wilcox S."/>
            <person name="Bellgard M.I."/>
            <person name="Gardiner D.M."/>
        </authorList>
    </citation>
    <scope>NUCLEOTIDE SEQUENCE</scope>
    <source>
        <strain evidence="2">CS3487</strain>
        <strain evidence="2">CS3487</strain>
    </source>
</reference>
<evidence type="ECO:0000313" key="2">
    <source>
        <dbReference type="EMBL" id="CEG02927.1"/>
    </source>
</evidence>
<sequence>MSDPPGQGHKLPPAGESSAGPSSRVQAQLSRLQAHNLQGFIFENTLVAMQSTIPHDAAADISPDDEKIGQLSVPDDEDFNVDRVKSLGNGTVSSLMNDIVLPGYADHTIRRLGLGPYPGLLHTTIKLAMGLYVKPTITYR</sequence>
<feature type="compositionally biased region" description="Low complexity" evidence="1">
    <location>
        <begin position="12"/>
        <end position="23"/>
    </location>
</feature>
<proteinExistence type="predicted"/>
<accession>A0A096PDU1</accession>